<dbReference type="PRINTS" id="PR00032">
    <property type="entry name" value="HTHARAC"/>
</dbReference>
<evidence type="ECO:0000313" key="7">
    <source>
        <dbReference type="Proteomes" id="UP000651517"/>
    </source>
</evidence>
<name>A0ABR8WUZ6_9MICO</name>
<feature type="domain" description="HTH araC/xylS-type" evidence="5">
    <location>
        <begin position="39"/>
        <end position="137"/>
    </location>
</feature>
<evidence type="ECO:0000313" key="6">
    <source>
        <dbReference type="EMBL" id="MBD8020713.1"/>
    </source>
</evidence>
<dbReference type="EMBL" id="JACSPY010000006">
    <property type="protein sequence ID" value="MBD8020713.1"/>
    <property type="molecule type" value="Genomic_DNA"/>
</dbReference>
<reference evidence="6 7" key="1">
    <citation type="submission" date="2020-08" db="EMBL/GenBank/DDBJ databases">
        <title>A Genomic Blueprint of the Chicken Gut Microbiome.</title>
        <authorList>
            <person name="Gilroy R."/>
            <person name="Ravi A."/>
            <person name="Getino M."/>
            <person name="Pursley I."/>
            <person name="Horton D.L."/>
            <person name="Alikhan N.-F."/>
            <person name="Baker D."/>
            <person name="Gharbi K."/>
            <person name="Hall N."/>
            <person name="Watson M."/>
            <person name="Adriaenssens E.M."/>
            <person name="Foster-Nyarko E."/>
            <person name="Jarju S."/>
            <person name="Secka A."/>
            <person name="Antonio M."/>
            <person name="Oren A."/>
            <person name="Chaudhuri R."/>
            <person name="La Ragione R.M."/>
            <person name="Hildebrand F."/>
            <person name="Pallen M.J."/>
        </authorList>
    </citation>
    <scope>NUCLEOTIDE SEQUENCE [LARGE SCALE GENOMIC DNA]</scope>
    <source>
        <strain evidence="6 7">Re57</strain>
    </source>
</reference>
<evidence type="ECO:0000256" key="4">
    <source>
        <dbReference type="SAM" id="MobiDB-lite"/>
    </source>
</evidence>
<gene>
    <name evidence="6" type="ORF">H9634_07955</name>
</gene>
<keyword evidence="1" id="KW-0805">Transcription regulation</keyword>
<evidence type="ECO:0000256" key="3">
    <source>
        <dbReference type="ARBA" id="ARBA00023163"/>
    </source>
</evidence>
<proteinExistence type="predicted"/>
<dbReference type="InterPro" id="IPR009057">
    <property type="entry name" value="Homeodomain-like_sf"/>
</dbReference>
<dbReference type="InterPro" id="IPR018060">
    <property type="entry name" value="HTH_AraC"/>
</dbReference>
<evidence type="ECO:0000256" key="2">
    <source>
        <dbReference type="ARBA" id="ARBA00023125"/>
    </source>
</evidence>
<dbReference type="Proteomes" id="UP000651517">
    <property type="component" value="Unassembled WGS sequence"/>
</dbReference>
<organism evidence="6 7">
    <name type="scientific">Brevibacterium gallinarum</name>
    <dbReference type="NCBI Taxonomy" id="2762220"/>
    <lineage>
        <taxon>Bacteria</taxon>
        <taxon>Bacillati</taxon>
        <taxon>Actinomycetota</taxon>
        <taxon>Actinomycetes</taxon>
        <taxon>Micrococcales</taxon>
        <taxon>Brevibacteriaceae</taxon>
        <taxon>Brevibacterium</taxon>
    </lineage>
</organism>
<dbReference type="InterPro" id="IPR020449">
    <property type="entry name" value="Tscrpt_reg_AraC-type_HTH"/>
</dbReference>
<keyword evidence="7" id="KW-1185">Reference proteome</keyword>
<dbReference type="Gene3D" id="1.10.10.60">
    <property type="entry name" value="Homeodomain-like"/>
    <property type="match status" value="2"/>
</dbReference>
<dbReference type="PROSITE" id="PS01124">
    <property type="entry name" value="HTH_ARAC_FAMILY_2"/>
    <property type="match status" value="1"/>
</dbReference>
<dbReference type="Pfam" id="PF12833">
    <property type="entry name" value="HTH_18"/>
    <property type="match status" value="1"/>
</dbReference>
<evidence type="ECO:0000259" key="5">
    <source>
        <dbReference type="PROSITE" id="PS01124"/>
    </source>
</evidence>
<comment type="caution">
    <text evidence="6">The sequence shown here is derived from an EMBL/GenBank/DDBJ whole genome shotgun (WGS) entry which is preliminary data.</text>
</comment>
<feature type="compositionally biased region" description="Polar residues" evidence="4">
    <location>
        <begin position="19"/>
        <end position="30"/>
    </location>
</feature>
<dbReference type="PANTHER" id="PTHR46796">
    <property type="entry name" value="HTH-TYPE TRANSCRIPTIONAL ACTIVATOR RHAS-RELATED"/>
    <property type="match status" value="1"/>
</dbReference>
<accession>A0ABR8WUZ6</accession>
<keyword evidence="3" id="KW-0804">Transcription</keyword>
<dbReference type="SUPFAM" id="SSF46689">
    <property type="entry name" value="Homeodomain-like"/>
    <property type="match status" value="2"/>
</dbReference>
<dbReference type="InterPro" id="IPR050204">
    <property type="entry name" value="AraC_XylS_family_regulators"/>
</dbReference>
<sequence length="273" mass="28729">MAHPNHLHPRLAPPRHQNPPVTSARPESTVTDVSTDMAVRAAAFAMEHLAEDISVADIADHLGYSPFHFNRTFAAAMHTPPGRFLAALRFHAAKNLLLTGNDAVVDVCTQVGFTSVSSFSRRFREAVGTSPAALRTLADQVADCSPAPFSIGNPKAAHATIDIESPPAGLRLPPLMWIGWFPTPAPIGLPRAGVLCRGKQRICLPLCAGAPWLLGFSVDAAAEVVDHLAPSAPVVASHSTPVTTAQHITLTFGPAPQPSVPMLAALPALAPPH</sequence>
<keyword evidence="2" id="KW-0238">DNA-binding</keyword>
<feature type="region of interest" description="Disordered" evidence="4">
    <location>
        <begin position="1"/>
        <end position="30"/>
    </location>
</feature>
<evidence type="ECO:0000256" key="1">
    <source>
        <dbReference type="ARBA" id="ARBA00023015"/>
    </source>
</evidence>
<dbReference type="SMART" id="SM00342">
    <property type="entry name" value="HTH_ARAC"/>
    <property type="match status" value="1"/>
</dbReference>
<protein>
    <submittedName>
        <fullName evidence="6">Helix-turn-helix transcriptional regulator</fullName>
    </submittedName>
</protein>